<dbReference type="EMBL" id="JACHHB010000001">
    <property type="protein sequence ID" value="MBB5172065.1"/>
    <property type="molecule type" value="Genomic_DNA"/>
</dbReference>
<gene>
    <name evidence="9" type="ORF">HNQ41_000205</name>
</gene>
<comment type="caution">
    <text evidence="9">The sequence shown here is derived from an EMBL/GenBank/DDBJ whole genome shotgun (WGS) entry which is preliminary data.</text>
</comment>
<comment type="subcellular location">
    <subcellularLocation>
        <location evidence="1">Cell membrane</location>
    </subcellularLocation>
</comment>
<keyword evidence="5 7" id="KW-0472">Membrane</keyword>
<evidence type="ECO:0000256" key="5">
    <source>
        <dbReference type="ARBA" id="ARBA00023136"/>
    </source>
</evidence>
<dbReference type="GO" id="GO:0044781">
    <property type="term" value="P:bacterial-type flagellum organization"/>
    <property type="evidence" value="ECO:0007669"/>
    <property type="project" value="InterPro"/>
</dbReference>
<keyword evidence="9" id="KW-0282">Flagellum</keyword>
<evidence type="ECO:0000313" key="10">
    <source>
        <dbReference type="Proteomes" id="UP000551878"/>
    </source>
</evidence>
<reference evidence="9 10" key="1">
    <citation type="submission" date="2020-08" db="EMBL/GenBank/DDBJ databases">
        <title>Genomic Encyclopedia of Type Strains, Phase IV (KMG-IV): sequencing the most valuable type-strain genomes for metagenomic binning, comparative biology and taxonomic classification.</title>
        <authorList>
            <person name="Goeker M."/>
        </authorList>
    </citation>
    <scope>NUCLEOTIDE SEQUENCE [LARGE SCALE GENOMIC DNA]</scope>
    <source>
        <strain evidence="9 10">DSM 24696</strain>
    </source>
</reference>
<keyword evidence="2" id="KW-1003">Cell membrane</keyword>
<keyword evidence="9" id="KW-0969">Cilium</keyword>
<keyword evidence="3 7" id="KW-0812">Transmembrane</keyword>
<dbReference type="RefSeq" id="WP_184662544.1">
    <property type="nucleotide sequence ID" value="NZ_JACHHB010000001.1"/>
</dbReference>
<proteinExistence type="predicted"/>
<feature type="compositionally biased region" description="Polar residues" evidence="6">
    <location>
        <begin position="210"/>
        <end position="221"/>
    </location>
</feature>
<evidence type="ECO:0000256" key="1">
    <source>
        <dbReference type="ARBA" id="ARBA00004236"/>
    </source>
</evidence>
<evidence type="ECO:0000256" key="8">
    <source>
        <dbReference type="SAM" id="SignalP"/>
    </source>
</evidence>
<evidence type="ECO:0000256" key="3">
    <source>
        <dbReference type="ARBA" id="ARBA00022692"/>
    </source>
</evidence>
<dbReference type="Pfam" id="PF04347">
    <property type="entry name" value="FliO"/>
    <property type="match status" value="1"/>
</dbReference>
<organism evidence="9 10">
    <name type="scientific">Texcoconibacillus texcoconensis</name>
    <dbReference type="NCBI Taxonomy" id="1095777"/>
    <lineage>
        <taxon>Bacteria</taxon>
        <taxon>Bacillati</taxon>
        <taxon>Bacillota</taxon>
        <taxon>Bacilli</taxon>
        <taxon>Bacillales</taxon>
        <taxon>Bacillaceae</taxon>
        <taxon>Texcoconibacillus</taxon>
    </lineage>
</organism>
<accession>A0A840QIW5</accession>
<feature type="compositionally biased region" description="Acidic residues" evidence="6">
    <location>
        <begin position="47"/>
        <end position="71"/>
    </location>
</feature>
<protein>
    <submittedName>
        <fullName evidence="9">Flagellar protein FliO/FliZ</fullName>
    </submittedName>
</protein>
<dbReference type="GO" id="GO:0016020">
    <property type="term" value="C:membrane"/>
    <property type="evidence" value="ECO:0007669"/>
    <property type="project" value="InterPro"/>
</dbReference>
<keyword evidence="9" id="KW-0966">Cell projection</keyword>
<feature type="chain" id="PRO_5032533837" evidence="8">
    <location>
        <begin position="32"/>
        <end position="248"/>
    </location>
</feature>
<feature type="compositionally biased region" description="Basic and acidic residues" evidence="6">
    <location>
        <begin position="227"/>
        <end position="248"/>
    </location>
</feature>
<feature type="signal peptide" evidence="8">
    <location>
        <begin position="1"/>
        <end position="31"/>
    </location>
</feature>
<name>A0A840QIW5_9BACI</name>
<feature type="transmembrane region" description="Helical" evidence="7">
    <location>
        <begin position="96"/>
        <end position="118"/>
    </location>
</feature>
<feature type="region of interest" description="Disordered" evidence="6">
    <location>
        <begin position="33"/>
        <end position="89"/>
    </location>
</feature>
<sequence>MLSCKSLSKQALTLVFITFFALMTFASPALSFESPDDGSNDRFVDDILNDSDEEDEPLQGEQEGTDEDISSDSDTPKEHEPDEEDGTPVASGSQNLFLLSLQMFAALGVVIFLIYTVLRMIHKRSQSFQDHSTLQNIGGVNLGTNRSVQLVRVGDRLLIVGVGDTIQLLREVDDPEEIEKLLQDQKASDVFDQPVSKMSKWLKSNIFQRSKANSSEPTSHFGQLLDQELKDVSDEHRKAHSTVEEKER</sequence>
<evidence type="ECO:0000313" key="9">
    <source>
        <dbReference type="EMBL" id="MBB5172065.1"/>
    </source>
</evidence>
<keyword evidence="10" id="KW-1185">Reference proteome</keyword>
<keyword evidence="8" id="KW-0732">Signal</keyword>
<evidence type="ECO:0000256" key="7">
    <source>
        <dbReference type="SAM" id="Phobius"/>
    </source>
</evidence>
<dbReference type="AlphaFoldDB" id="A0A840QIW5"/>
<dbReference type="Proteomes" id="UP000551878">
    <property type="component" value="Unassembled WGS sequence"/>
</dbReference>
<feature type="region of interest" description="Disordered" evidence="6">
    <location>
        <begin position="210"/>
        <end position="248"/>
    </location>
</feature>
<dbReference type="InterPro" id="IPR022781">
    <property type="entry name" value="Flagellar_biosynth_FliO"/>
</dbReference>
<evidence type="ECO:0000256" key="6">
    <source>
        <dbReference type="SAM" id="MobiDB-lite"/>
    </source>
</evidence>
<evidence type="ECO:0000256" key="2">
    <source>
        <dbReference type="ARBA" id="ARBA00022475"/>
    </source>
</evidence>
<keyword evidence="4 7" id="KW-1133">Transmembrane helix</keyword>
<evidence type="ECO:0000256" key="4">
    <source>
        <dbReference type="ARBA" id="ARBA00022989"/>
    </source>
</evidence>